<reference evidence="7 8" key="1">
    <citation type="submission" date="2020-04" db="EMBL/GenBank/DDBJ databases">
        <title>Draft Genome Sequence of Streptomyces morookaense DSM 40503, an 8-azaguanine-producing strain.</title>
        <authorList>
            <person name="Qi J."/>
            <person name="Gao J.-M."/>
        </authorList>
    </citation>
    <scope>NUCLEOTIDE SEQUENCE [LARGE SCALE GENOMIC DNA]</scope>
    <source>
        <strain evidence="7 8">DSM 40503</strain>
    </source>
</reference>
<dbReference type="Pfam" id="PF17754">
    <property type="entry name" value="TetR_C_14"/>
    <property type="match status" value="1"/>
</dbReference>
<evidence type="ECO:0000256" key="1">
    <source>
        <dbReference type="ARBA" id="ARBA00023015"/>
    </source>
</evidence>
<proteinExistence type="predicted"/>
<keyword evidence="2 4" id="KW-0238">DNA-binding</keyword>
<feature type="DNA-binding region" description="H-T-H motif" evidence="4">
    <location>
        <begin position="51"/>
        <end position="70"/>
    </location>
</feature>
<evidence type="ECO:0000256" key="5">
    <source>
        <dbReference type="SAM" id="MobiDB-lite"/>
    </source>
</evidence>
<accession>A0A7Y7BBB6</accession>
<dbReference type="PROSITE" id="PS50977">
    <property type="entry name" value="HTH_TETR_2"/>
    <property type="match status" value="1"/>
</dbReference>
<evidence type="ECO:0000256" key="4">
    <source>
        <dbReference type="PROSITE-ProRule" id="PRU00335"/>
    </source>
</evidence>
<dbReference type="InterPro" id="IPR009057">
    <property type="entry name" value="Homeodomain-like_sf"/>
</dbReference>
<evidence type="ECO:0000313" key="8">
    <source>
        <dbReference type="Proteomes" id="UP000587462"/>
    </source>
</evidence>
<sequence>MFPVKDQHKHSAPQPAPQRPTLRERKKQETRKRISDAATELFCARGFDRVTVAEVAEAAQVSAMTVFNYFPRKEDLFLDRIPEAVELVGRAVREREPEHSPTEAVRRMLIELHEQRHPLGGSADRFVNFWQVVIDSPALQARAREGVEEVENALAAAIAEGTGAGPGDEGPRLAAALTVAAYRTAYLTAVRRLLAGERAEDFADEQRELIHRVFDAVERALRQ</sequence>
<evidence type="ECO:0000256" key="2">
    <source>
        <dbReference type="ARBA" id="ARBA00023125"/>
    </source>
</evidence>
<protein>
    <submittedName>
        <fullName evidence="7">TetR family transcriptional regulator</fullName>
    </submittedName>
</protein>
<organism evidence="7 8">
    <name type="scientific">Streptomyces morookaense</name>
    <name type="common">Streptoverticillium morookaense</name>
    <dbReference type="NCBI Taxonomy" id="1970"/>
    <lineage>
        <taxon>Bacteria</taxon>
        <taxon>Bacillati</taxon>
        <taxon>Actinomycetota</taxon>
        <taxon>Actinomycetes</taxon>
        <taxon>Kitasatosporales</taxon>
        <taxon>Streptomycetaceae</taxon>
        <taxon>Streptomyces</taxon>
    </lineage>
</organism>
<dbReference type="InterPro" id="IPR001647">
    <property type="entry name" value="HTH_TetR"/>
</dbReference>
<keyword evidence="3" id="KW-0804">Transcription</keyword>
<dbReference type="GO" id="GO:0000976">
    <property type="term" value="F:transcription cis-regulatory region binding"/>
    <property type="evidence" value="ECO:0007669"/>
    <property type="project" value="TreeGrafter"/>
</dbReference>
<dbReference type="GO" id="GO:0003700">
    <property type="term" value="F:DNA-binding transcription factor activity"/>
    <property type="evidence" value="ECO:0007669"/>
    <property type="project" value="TreeGrafter"/>
</dbReference>
<dbReference type="InterPro" id="IPR041347">
    <property type="entry name" value="MftR_C"/>
</dbReference>
<dbReference type="EMBL" id="JABBXF010000133">
    <property type="protein sequence ID" value="NVK82422.1"/>
    <property type="molecule type" value="Genomic_DNA"/>
</dbReference>
<dbReference type="Pfam" id="PF00440">
    <property type="entry name" value="TetR_N"/>
    <property type="match status" value="1"/>
</dbReference>
<comment type="caution">
    <text evidence="7">The sequence shown here is derived from an EMBL/GenBank/DDBJ whole genome shotgun (WGS) entry which is preliminary data.</text>
</comment>
<dbReference type="PRINTS" id="PR00455">
    <property type="entry name" value="HTHTETR"/>
</dbReference>
<name>A0A7Y7BBB6_STRMO</name>
<dbReference type="InterPro" id="IPR050109">
    <property type="entry name" value="HTH-type_TetR-like_transc_reg"/>
</dbReference>
<feature type="region of interest" description="Disordered" evidence="5">
    <location>
        <begin position="1"/>
        <end position="33"/>
    </location>
</feature>
<dbReference type="Proteomes" id="UP000587462">
    <property type="component" value="Unassembled WGS sequence"/>
</dbReference>
<dbReference type="Gene3D" id="1.10.10.60">
    <property type="entry name" value="Homeodomain-like"/>
    <property type="match status" value="1"/>
</dbReference>
<dbReference type="SUPFAM" id="SSF46689">
    <property type="entry name" value="Homeodomain-like"/>
    <property type="match status" value="1"/>
</dbReference>
<dbReference type="InterPro" id="IPR036271">
    <property type="entry name" value="Tet_transcr_reg_TetR-rel_C_sf"/>
</dbReference>
<evidence type="ECO:0000256" key="3">
    <source>
        <dbReference type="ARBA" id="ARBA00023163"/>
    </source>
</evidence>
<dbReference type="AlphaFoldDB" id="A0A7Y7BBB6"/>
<keyword evidence="8" id="KW-1185">Reference proteome</keyword>
<dbReference type="Gene3D" id="1.10.357.10">
    <property type="entry name" value="Tetracycline Repressor, domain 2"/>
    <property type="match status" value="1"/>
</dbReference>
<feature type="domain" description="HTH tetR-type" evidence="6">
    <location>
        <begin position="28"/>
        <end position="88"/>
    </location>
</feature>
<dbReference type="PANTHER" id="PTHR30055:SF234">
    <property type="entry name" value="HTH-TYPE TRANSCRIPTIONAL REGULATOR BETI"/>
    <property type="match status" value="1"/>
</dbReference>
<feature type="compositionally biased region" description="Basic and acidic residues" evidence="5">
    <location>
        <begin position="21"/>
        <end position="33"/>
    </location>
</feature>
<evidence type="ECO:0000259" key="6">
    <source>
        <dbReference type="PROSITE" id="PS50977"/>
    </source>
</evidence>
<dbReference type="SUPFAM" id="SSF48498">
    <property type="entry name" value="Tetracyclin repressor-like, C-terminal domain"/>
    <property type="match status" value="1"/>
</dbReference>
<evidence type="ECO:0000313" key="7">
    <source>
        <dbReference type="EMBL" id="NVK82422.1"/>
    </source>
</evidence>
<dbReference type="PANTHER" id="PTHR30055">
    <property type="entry name" value="HTH-TYPE TRANSCRIPTIONAL REGULATOR RUTR"/>
    <property type="match status" value="1"/>
</dbReference>
<keyword evidence="1" id="KW-0805">Transcription regulation</keyword>
<gene>
    <name evidence="7" type="ORF">HG542_32970</name>
</gene>